<gene>
    <name evidence="1" type="ORF">KCG49_04245</name>
</gene>
<evidence type="ECO:0000313" key="1">
    <source>
        <dbReference type="EMBL" id="MBV7268404.1"/>
    </source>
</evidence>
<keyword evidence="2" id="KW-1185">Reference proteome</keyword>
<protein>
    <submittedName>
        <fullName evidence="1">Uncharacterized protein</fullName>
    </submittedName>
</protein>
<comment type="caution">
    <text evidence="1">The sequence shown here is derived from an EMBL/GenBank/DDBJ whole genome shotgun (WGS) entry which is preliminary data.</text>
</comment>
<proteinExistence type="predicted"/>
<dbReference type="EMBL" id="JAGSPD010000003">
    <property type="protein sequence ID" value="MBV7268404.1"/>
    <property type="molecule type" value="Genomic_DNA"/>
</dbReference>
<dbReference type="Proteomes" id="UP001138894">
    <property type="component" value="Unassembled WGS sequence"/>
</dbReference>
<evidence type="ECO:0000313" key="2">
    <source>
        <dbReference type="Proteomes" id="UP001138894"/>
    </source>
</evidence>
<name>A0A9X1JP63_9FLAO</name>
<accession>A0A9X1JP63</accession>
<reference evidence="1" key="1">
    <citation type="submission" date="2021-04" db="EMBL/GenBank/DDBJ databases">
        <authorList>
            <person name="Pira H."/>
            <person name="Risdian C."/>
            <person name="Wink J."/>
        </authorList>
    </citation>
    <scope>NUCLEOTIDE SEQUENCE</scope>
    <source>
        <strain evidence="1">WHY3</strain>
    </source>
</reference>
<sequence length="115" mass="13892">MKHELTTLLQCTSHQLEMLTIMHYQYWCEMYSKDDLELQKLMANNALFNWWLFEYKKLQESFLDMAEPFHSVASKREMERIYKIETIKIKRLYPLTLLRASKSKTNNIIGNPQIN</sequence>
<dbReference type="RefSeq" id="WP_218544959.1">
    <property type="nucleotide sequence ID" value="NZ_JAGSPD010000003.1"/>
</dbReference>
<dbReference type="AlphaFoldDB" id="A0A9X1JP63"/>
<organism evidence="1 2">
    <name type="scientific">Winogradskyella luteola</name>
    <dbReference type="NCBI Taxonomy" id="2828330"/>
    <lineage>
        <taxon>Bacteria</taxon>
        <taxon>Pseudomonadati</taxon>
        <taxon>Bacteroidota</taxon>
        <taxon>Flavobacteriia</taxon>
        <taxon>Flavobacteriales</taxon>
        <taxon>Flavobacteriaceae</taxon>
        <taxon>Winogradskyella</taxon>
    </lineage>
</organism>